<dbReference type="EMBL" id="BAAAPK010000001">
    <property type="protein sequence ID" value="GAA1672440.1"/>
    <property type="molecule type" value="Genomic_DNA"/>
</dbReference>
<dbReference type="Pfam" id="PF13455">
    <property type="entry name" value="MUG113"/>
    <property type="match status" value="1"/>
</dbReference>
<protein>
    <recommendedName>
        <fullName evidence="1">Bacteriophage T5 Orf172 DNA-binding domain-containing protein</fullName>
    </recommendedName>
</protein>
<keyword evidence="3" id="KW-1185">Reference proteome</keyword>
<gene>
    <name evidence="2" type="ORF">GCM10009807_15760</name>
</gene>
<dbReference type="InterPro" id="IPR018306">
    <property type="entry name" value="Phage_T5_Orf172_DNA-bd"/>
</dbReference>
<sequence length="198" mass="22689">MAACVVGGTYLERVIDSAPPCLVDGCRADVPADAPLALCEHHLAVAGEWDQRRYGVTDALPSPCRLCGSRIGIRYPSAWVCAVCEWRHGELVDHELPPPRVDVVYYLRVADRVKIGTSGNPRQRLRALWHDELLAFERGDRRLERRRHEQFAAERFATTEWFRLSGRLLAHIEHVRAGVEDPWDRYVRWMSESYAVSR</sequence>
<dbReference type="SMART" id="SM00974">
    <property type="entry name" value="T5orf172"/>
    <property type="match status" value="1"/>
</dbReference>
<dbReference type="Proteomes" id="UP001500596">
    <property type="component" value="Unassembled WGS sequence"/>
</dbReference>
<evidence type="ECO:0000259" key="1">
    <source>
        <dbReference type="SMART" id="SM00974"/>
    </source>
</evidence>
<reference evidence="2 3" key="1">
    <citation type="journal article" date="2019" name="Int. J. Syst. Evol. Microbiol.">
        <title>The Global Catalogue of Microorganisms (GCM) 10K type strain sequencing project: providing services to taxonomists for standard genome sequencing and annotation.</title>
        <authorList>
            <consortium name="The Broad Institute Genomics Platform"/>
            <consortium name="The Broad Institute Genome Sequencing Center for Infectious Disease"/>
            <person name="Wu L."/>
            <person name="Ma J."/>
        </authorList>
    </citation>
    <scope>NUCLEOTIDE SEQUENCE [LARGE SCALE GENOMIC DNA]</scope>
    <source>
        <strain evidence="2 3">JCM 15575</strain>
    </source>
</reference>
<organism evidence="2 3">
    <name type="scientific">Microbacterium lacus</name>
    <dbReference type="NCBI Taxonomy" id="415217"/>
    <lineage>
        <taxon>Bacteria</taxon>
        <taxon>Bacillati</taxon>
        <taxon>Actinomycetota</taxon>
        <taxon>Actinomycetes</taxon>
        <taxon>Micrococcales</taxon>
        <taxon>Microbacteriaceae</taxon>
        <taxon>Microbacterium</taxon>
    </lineage>
</organism>
<evidence type="ECO:0000313" key="2">
    <source>
        <dbReference type="EMBL" id="GAA1672440.1"/>
    </source>
</evidence>
<evidence type="ECO:0000313" key="3">
    <source>
        <dbReference type="Proteomes" id="UP001500596"/>
    </source>
</evidence>
<accession>A0ABN2GJZ2</accession>
<comment type="caution">
    <text evidence="2">The sequence shown here is derived from an EMBL/GenBank/DDBJ whole genome shotgun (WGS) entry which is preliminary data.</text>
</comment>
<proteinExistence type="predicted"/>
<feature type="domain" description="Bacteriophage T5 Orf172 DNA-binding" evidence="1">
    <location>
        <begin position="107"/>
        <end position="175"/>
    </location>
</feature>
<name>A0ABN2GJZ2_9MICO</name>